<dbReference type="InterPro" id="IPR029068">
    <property type="entry name" value="Glyas_Bleomycin-R_OHBP_Dase"/>
</dbReference>
<sequence length="272" mass="29728">MAEIAQLDHTVINVQFDMDRAEGLFRDLGFTLTPRGHHSLGSINHLMMFGTDYLELIGLPPGMENPRKDIAEAPLGINGLVFKATNVDETFAHMKDLGFDGDPPKAFTRPVELPDGVKDAAFRTVAVRSDVFPGGRVYYCEHRTPELVWRPEWQSHGNGASSMPEFVIVSNDHEQEASDFGRLLNSDVSGSSGCLAVTYQGGQLTLMPPASYTERYGAAASPMNGRNSIFGALVFRTDSLDKARASGTPAIDEANRVVFREGNFDSVLEFIG</sequence>
<evidence type="ECO:0000313" key="2">
    <source>
        <dbReference type="EMBL" id="SVA52785.1"/>
    </source>
</evidence>
<dbReference type="InterPro" id="IPR025870">
    <property type="entry name" value="Glyoxalase-like_dom"/>
</dbReference>
<evidence type="ECO:0000259" key="1">
    <source>
        <dbReference type="Pfam" id="PF13468"/>
    </source>
</evidence>
<dbReference type="EMBL" id="UINC01012035">
    <property type="protein sequence ID" value="SVA52785.1"/>
    <property type="molecule type" value="Genomic_DNA"/>
</dbReference>
<accession>A0A381WJU1</accession>
<reference evidence="2" key="1">
    <citation type="submission" date="2018-05" db="EMBL/GenBank/DDBJ databases">
        <authorList>
            <person name="Lanie J.A."/>
            <person name="Ng W.-L."/>
            <person name="Kazmierczak K.M."/>
            <person name="Andrzejewski T.M."/>
            <person name="Davidsen T.M."/>
            <person name="Wayne K.J."/>
            <person name="Tettelin H."/>
            <person name="Glass J.I."/>
            <person name="Rusch D."/>
            <person name="Podicherti R."/>
            <person name="Tsui H.-C.T."/>
            <person name="Winkler M.E."/>
        </authorList>
    </citation>
    <scope>NUCLEOTIDE SEQUENCE</scope>
</reference>
<dbReference type="AlphaFoldDB" id="A0A381WJU1"/>
<dbReference type="Gene3D" id="3.10.180.10">
    <property type="entry name" value="2,3-Dihydroxybiphenyl 1,2-Dioxygenase, domain 1"/>
    <property type="match status" value="1"/>
</dbReference>
<gene>
    <name evidence="2" type="ORF">METZ01_LOCUS105639</name>
</gene>
<organism evidence="2">
    <name type="scientific">marine metagenome</name>
    <dbReference type="NCBI Taxonomy" id="408172"/>
    <lineage>
        <taxon>unclassified sequences</taxon>
        <taxon>metagenomes</taxon>
        <taxon>ecological metagenomes</taxon>
    </lineage>
</organism>
<proteinExistence type="predicted"/>
<feature type="domain" description="Glyoxalase-like" evidence="1">
    <location>
        <begin position="7"/>
        <end position="180"/>
    </location>
</feature>
<name>A0A381WJU1_9ZZZZ</name>
<dbReference type="SUPFAM" id="SSF54593">
    <property type="entry name" value="Glyoxalase/Bleomycin resistance protein/Dihydroxybiphenyl dioxygenase"/>
    <property type="match status" value="1"/>
</dbReference>
<dbReference type="Pfam" id="PF13468">
    <property type="entry name" value="Glyoxalase_3"/>
    <property type="match status" value="1"/>
</dbReference>
<protein>
    <recommendedName>
        <fullName evidence="1">Glyoxalase-like domain-containing protein</fullName>
    </recommendedName>
</protein>
<dbReference type="PANTHER" id="PTHR40265">
    <property type="entry name" value="BLL2707 PROTEIN"/>
    <property type="match status" value="1"/>
</dbReference>
<dbReference type="PANTHER" id="PTHR40265:SF1">
    <property type="entry name" value="GLYOXALASE-LIKE DOMAIN-CONTAINING PROTEIN"/>
    <property type="match status" value="1"/>
</dbReference>